<protein>
    <submittedName>
        <fullName evidence="2">CDP-alcohol phosphatidyltransferase</fullName>
    </submittedName>
</protein>
<dbReference type="EMBL" id="FWDO01000004">
    <property type="protein sequence ID" value="SLM18162.1"/>
    <property type="molecule type" value="Genomic_DNA"/>
</dbReference>
<proteinExistence type="predicted"/>
<evidence type="ECO:0000313" key="2">
    <source>
        <dbReference type="EMBL" id="SLM18162.1"/>
    </source>
</evidence>
<feature type="transmembrane region" description="Helical" evidence="1">
    <location>
        <begin position="113"/>
        <end position="131"/>
    </location>
</feature>
<dbReference type="InterPro" id="IPR000462">
    <property type="entry name" value="CDP-OH_P_trans"/>
</dbReference>
<dbReference type="AlphaFoldDB" id="A0A3P3XPD8"/>
<dbReference type="GO" id="GO:0008654">
    <property type="term" value="P:phospholipid biosynthetic process"/>
    <property type="evidence" value="ECO:0007669"/>
    <property type="project" value="InterPro"/>
</dbReference>
<feature type="transmembrane region" description="Helical" evidence="1">
    <location>
        <begin position="137"/>
        <end position="157"/>
    </location>
</feature>
<keyword evidence="1" id="KW-1133">Transmembrane helix</keyword>
<dbReference type="GO" id="GO:0016780">
    <property type="term" value="F:phosphotransferase activity, for other substituted phosphate groups"/>
    <property type="evidence" value="ECO:0007669"/>
    <property type="project" value="InterPro"/>
</dbReference>
<name>A0A3P3XPD8_9SPIR</name>
<reference evidence="2" key="1">
    <citation type="submission" date="2017-02" db="EMBL/GenBank/DDBJ databases">
        <authorList>
            <person name="Regsiter A."/>
            <person name="William W."/>
        </authorList>
    </citation>
    <scope>NUCLEOTIDE SEQUENCE</scope>
    <source>
        <strain evidence="2">BdmA 4</strain>
    </source>
</reference>
<accession>A0A3P3XPD8</accession>
<evidence type="ECO:0000256" key="1">
    <source>
        <dbReference type="SAM" id="Phobius"/>
    </source>
</evidence>
<feature type="transmembrane region" description="Helical" evidence="1">
    <location>
        <begin position="75"/>
        <end position="92"/>
    </location>
</feature>
<organism evidence="2">
    <name type="scientific">uncultured spirochete</name>
    <dbReference type="NCBI Taxonomy" id="156406"/>
    <lineage>
        <taxon>Bacteria</taxon>
        <taxon>Pseudomonadati</taxon>
        <taxon>Spirochaetota</taxon>
        <taxon>Spirochaetia</taxon>
        <taxon>Spirochaetales</taxon>
        <taxon>environmental samples</taxon>
    </lineage>
</organism>
<keyword evidence="1" id="KW-0812">Transmembrane</keyword>
<keyword evidence="1" id="KW-0472">Membrane</keyword>
<gene>
    <name evidence="2" type="ORF">SPIRO4BDMA_40734</name>
</gene>
<feature type="transmembrane region" description="Helical" evidence="1">
    <location>
        <begin position="178"/>
        <end position="206"/>
    </location>
</feature>
<dbReference type="InterPro" id="IPR043130">
    <property type="entry name" value="CDP-OH_PTrfase_TM_dom"/>
</dbReference>
<sequence length="241" mass="27266">MKQKHNSQFDHVLFLISQGRNRTNLLKKQEQKAIAFLVQYIPSWVSPNMLTGIGFFGNVIVSLSFILGARIDPRFLLLGVVGFAISWFGDSLDGRIAYYRNTPRKWYGFSLDLVVDWIGIVLVGLGFIIYAEGFSKILGYGFIVLYGLEIILALLRYKISGEYSIDAGKLSPTEARIFISLFLVLEVIFHGTMTYMAGLANVVLAFSNFTEFKKLARIADQRDEEEKKKKNVSKISDIQVN</sequence>
<feature type="transmembrane region" description="Helical" evidence="1">
    <location>
        <begin position="49"/>
        <end position="69"/>
    </location>
</feature>
<dbReference type="GO" id="GO:0016020">
    <property type="term" value="C:membrane"/>
    <property type="evidence" value="ECO:0007669"/>
    <property type="project" value="InterPro"/>
</dbReference>
<dbReference type="Gene3D" id="1.20.120.1760">
    <property type="match status" value="1"/>
</dbReference>
<keyword evidence="2" id="KW-0808">Transferase</keyword>
<dbReference type="Pfam" id="PF01066">
    <property type="entry name" value="CDP-OH_P_transf"/>
    <property type="match status" value="1"/>
</dbReference>